<accession>A0ABY2BWT6</accession>
<dbReference type="RefSeq" id="WP_132954853.1">
    <property type="nucleotide sequence ID" value="NZ_CP091507.1"/>
</dbReference>
<dbReference type="Proteomes" id="UP000294721">
    <property type="component" value="Unassembled WGS sequence"/>
</dbReference>
<evidence type="ECO:0000256" key="3">
    <source>
        <dbReference type="ARBA" id="ARBA00023110"/>
    </source>
</evidence>
<dbReference type="PROSITE" id="PS50198">
    <property type="entry name" value="PPIC_PPIASE_2"/>
    <property type="match status" value="1"/>
</dbReference>
<keyword evidence="5 6" id="KW-0413">Isomerase</keyword>
<dbReference type="GO" id="GO:0016853">
    <property type="term" value="F:isomerase activity"/>
    <property type="evidence" value="ECO:0007669"/>
    <property type="project" value="UniProtKB-KW"/>
</dbReference>
<feature type="chain" id="PRO_5047193053" evidence="7">
    <location>
        <begin position="22"/>
        <end position="322"/>
    </location>
</feature>
<keyword evidence="3 6" id="KW-0697">Rotamase</keyword>
<evidence type="ECO:0000256" key="6">
    <source>
        <dbReference type="PROSITE-ProRule" id="PRU00278"/>
    </source>
</evidence>
<dbReference type="PROSITE" id="PS01096">
    <property type="entry name" value="PPIC_PPIASE_1"/>
    <property type="match status" value="1"/>
</dbReference>
<gene>
    <name evidence="9" type="ORF">EV680_1478</name>
</gene>
<dbReference type="InterPro" id="IPR015391">
    <property type="entry name" value="SurA_N"/>
</dbReference>
<keyword evidence="1 7" id="KW-0732">Signal</keyword>
<keyword evidence="4" id="KW-0143">Chaperone</keyword>
<sequence length="322" mass="35014">MNLKPLMLAAFFAAALPAAQAADVKMVDGIAAVANNDVITYRDLNQAVARARQSLPKGSNVSDAELRRQVLGQLINQSLVVQAGQRNNVGATDAEIDEALAHNAQSNKTTVAALYAQAAKQGISRNALRRNIAQSIISQKVQQQAVMQHARVSDEEVDAFINRAAQQGVTLPEGEPVRQYRARHILLRADSDNAAAAAESSIRKIYSQARSGTDFATLAREYSQDGSAAAGGDLGWFADGQMVPQFEDAVHRLRPGQVSAPVRSQFGWHVIKLEEVRDAGTPEERQRNAVRQYLAEQKAQQASTDLLRQLHESAFIDIRTPS</sequence>
<dbReference type="InterPro" id="IPR046357">
    <property type="entry name" value="PPIase_dom_sf"/>
</dbReference>
<evidence type="ECO:0000256" key="7">
    <source>
        <dbReference type="SAM" id="SignalP"/>
    </source>
</evidence>
<evidence type="ECO:0000313" key="9">
    <source>
        <dbReference type="EMBL" id="TCO98434.1"/>
    </source>
</evidence>
<proteinExistence type="predicted"/>
<dbReference type="SUPFAM" id="SSF109998">
    <property type="entry name" value="Triger factor/SurA peptide-binding domain-like"/>
    <property type="match status" value="1"/>
</dbReference>
<feature type="domain" description="PpiC" evidence="8">
    <location>
        <begin position="177"/>
        <end position="275"/>
    </location>
</feature>
<dbReference type="InterPro" id="IPR027304">
    <property type="entry name" value="Trigger_fact/SurA_dom_sf"/>
</dbReference>
<evidence type="ECO:0000313" key="10">
    <source>
        <dbReference type="Proteomes" id="UP000294721"/>
    </source>
</evidence>
<dbReference type="SUPFAM" id="SSF54534">
    <property type="entry name" value="FKBP-like"/>
    <property type="match status" value="1"/>
</dbReference>
<dbReference type="InterPro" id="IPR023058">
    <property type="entry name" value="PPIase_PpiC_CS"/>
</dbReference>
<dbReference type="Gene3D" id="3.10.50.40">
    <property type="match status" value="1"/>
</dbReference>
<evidence type="ECO:0000259" key="8">
    <source>
        <dbReference type="PROSITE" id="PS50198"/>
    </source>
</evidence>
<organism evidence="9 10">
    <name type="scientific">Uruburuella suis</name>
    <dbReference type="NCBI Taxonomy" id="252130"/>
    <lineage>
        <taxon>Bacteria</taxon>
        <taxon>Pseudomonadati</taxon>
        <taxon>Pseudomonadota</taxon>
        <taxon>Betaproteobacteria</taxon>
        <taxon>Neisseriales</taxon>
        <taxon>Neisseriaceae</taxon>
        <taxon>Uruburuella</taxon>
    </lineage>
</organism>
<evidence type="ECO:0000256" key="1">
    <source>
        <dbReference type="ARBA" id="ARBA00022729"/>
    </source>
</evidence>
<keyword evidence="10" id="KW-1185">Reference proteome</keyword>
<name>A0ABY2BWT6_9NEIS</name>
<dbReference type="PANTHER" id="PTHR47637:SF1">
    <property type="entry name" value="CHAPERONE SURA"/>
    <property type="match status" value="1"/>
</dbReference>
<feature type="signal peptide" evidence="7">
    <location>
        <begin position="1"/>
        <end position="21"/>
    </location>
</feature>
<dbReference type="InterPro" id="IPR050280">
    <property type="entry name" value="OMP_Chaperone_SurA"/>
</dbReference>
<dbReference type="EMBL" id="SLXE01000047">
    <property type="protein sequence ID" value="TCO98434.1"/>
    <property type="molecule type" value="Genomic_DNA"/>
</dbReference>
<protein>
    <submittedName>
        <fullName evidence="9">Peptidyl-prolyl cis-trans isomerase SurA</fullName>
    </submittedName>
</protein>
<dbReference type="InterPro" id="IPR000297">
    <property type="entry name" value="PPIase_PpiC"/>
</dbReference>
<dbReference type="Pfam" id="PF09312">
    <property type="entry name" value="SurA_N"/>
    <property type="match status" value="1"/>
</dbReference>
<reference evidence="9 10" key="1">
    <citation type="submission" date="2019-03" db="EMBL/GenBank/DDBJ databases">
        <title>Genomic Encyclopedia of Type Strains, Phase IV (KMG-IV): sequencing the most valuable type-strain genomes for metagenomic binning, comparative biology and taxonomic classification.</title>
        <authorList>
            <person name="Goeker M."/>
        </authorList>
    </citation>
    <scope>NUCLEOTIDE SEQUENCE [LARGE SCALE GENOMIC DNA]</scope>
    <source>
        <strain evidence="9 10">DSM 17474</strain>
    </source>
</reference>
<evidence type="ECO:0000256" key="4">
    <source>
        <dbReference type="ARBA" id="ARBA00023186"/>
    </source>
</evidence>
<evidence type="ECO:0000256" key="5">
    <source>
        <dbReference type="ARBA" id="ARBA00023235"/>
    </source>
</evidence>
<dbReference type="PANTHER" id="PTHR47637">
    <property type="entry name" value="CHAPERONE SURA"/>
    <property type="match status" value="1"/>
</dbReference>
<dbReference type="Pfam" id="PF00639">
    <property type="entry name" value="Rotamase"/>
    <property type="match status" value="1"/>
</dbReference>
<comment type="caution">
    <text evidence="9">The sequence shown here is derived from an EMBL/GenBank/DDBJ whole genome shotgun (WGS) entry which is preliminary data.</text>
</comment>
<dbReference type="Gene3D" id="1.10.4030.10">
    <property type="entry name" value="Porin chaperone SurA, peptide-binding domain"/>
    <property type="match status" value="1"/>
</dbReference>
<keyword evidence="2" id="KW-0574">Periplasm</keyword>
<evidence type="ECO:0000256" key="2">
    <source>
        <dbReference type="ARBA" id="ARBA00022764"/>
    </source>
</evidence>